<name>A0ABT0HAW6_9FLAO</name>
<protein>
    <recommendedName>
        <fullName evidence="3">Outer membrane protein beta-barrel domain-containing protein</fullName>
    </recommendedName>
</protein>
<evidence type="ECO:0000313" key="2">
    <source>
        <dbReference type="Proteomes" id="UP001203687"/>
    </source>
</evidence>
<dbReference type="Proteomes" id="UP001203687">
    <property type="component" value="Unassembled WGS sequence"/>
</dbReference>
<keyword evidence="2" id="KW-1185">Reference proteome</keyword>
<accession>A0ABT0HAW6</accession>
<comment type="caution">
    <text evidence="1">The sequence shown here is derived from an EMBL/GenBank/DDBJ whole genome shotgun (WGS) entry which is preliminary data.</text>
</comment>
<gene>
    <name evidence="1" type="ORF">MUY34_12825</name>
</gene>
<evidence type="ECO:0008006" key="3">
    <source>
        <dbReference type="Google" id="ProtNLM"/>
    </source>
</evidence>
<organism evidence="1 2">
    <name type="scientific">Psychroserpens algicola</name>
    <dbReference type="NCBI Taxonomy" id="1719034"/>
    <lineage>
        <taxon>Bacteria</taxon>
        <taxon>Pseudomonadati</taxon>
        <taxon>Bacteroidota</taxon>
        <taxon>Flavobacteriia</taxon>
        <taxon>Flavobacteriales</taxon>
        <taxon>Flavobacteriaceae</taxon>
        <taxon>Psychroserpens</taxon>
    </lineage>
</organism>
<dbReference type="RefSeq" id="WP_204345506.1">
    <property type="nucleotide sequence ID" value="NZ_JACNMJ010000003.1"/>
</dbReference>
<evidence type="ECO:0000313" key="1">
    <source>
        <dbReference type="EMBL" id="MCK8481508.1"/>
    </source>
</evidence>
<dbReference type="EMBL" id="JALPQF010000013">
    <property type="protein sequence ID" value="MCK8481508.1"/>
    <property type="molecule type" value="Genomic_DNA"/>
</dbReference>
<proteinExistence type="predicted"/>
<reference evidence="1" key="1">
    <citation type="submission" date="2022-04" db="EMBL/GenBank/DDBJ databases">
        <authorList>
            <person name="Ren T."/>
        </authorList>
    </citation>
    <scope>NUCLEOTIDE SEQUENCE</scope>
    <source>
        <strain evidence="1">F63249</strain>
    </source>
</reference>
<sequence>MTTNFKLKLLHELKSKPRHFLLLFAFVLTLQFIHAQDTFMEVGVGIGNVIGNKNTRGKGEFHLNIMKSYPFGQIGLDFLTGGNFIPGSTNTGDENIEILSSNDFKFGAITFFYRLPIKKHLFVEPRFGYSSLFSFVHTDDETKINQSNFTAGIGIGGHINNFTLSLRYQYLGVTPNYEGTDNTITVKSNSESLGLLLFRISYRFNLKKIF</sequence>